<dbReference type="AlphaFoldDB" id="F0ZZ45"/>
<dbReference type="eggNOG" id="KOG1033">
    <property type="taxonomic scope" value="Eukaryota"/>
</dbReference>
<dbReference type="EMBL" id="GL871301">
    <property type="protein sequence ID" value="EGC30773.1"/>
    <property type="molecule type" value="Genomic_DNA"/>
</dbReference>
<feature type="binding site" evidence="8">
    <location>
        <position position="40"/>
    </location>
    <ligand>
        <name>ATP</name>
        <dbReference type="ChEBI" id="CHEBI:30616"/>
    </ligand>
</feature>
<evidence type="ECO:0000256" key="8">
    <source>
        <dbReference type="PROSITE-ProRule" id="PRU10141"/>
    </source>
</evidence>
<dbReference type="Gene3D" id="3.30.200.20">
    <property type="entry name" value="Phosphorylase Kinase, domain 1"/>
    <property type="match status" value="1"/>
</dbReference>
<dbReference type="PROSITE" id="PS00108">
    <property type="entry name" value="PROTEIN_KINASE_ST"/>
    <property type="match status" value="1"/>
</dbReference>
<keyword evidence="12" id="KW-1185">Reference proteome</keyword>
<dbReference type="FunFam" id="1.10.510.10:FF:001167">
    <property type="entry name" value="Uncharacterized protein"/>
    <property type="match status" value="1"/>
</dbReference>
<evidence type="ECO:0000256" key="2">
    <source>
        <dbReference type="ARBA" id="ARBA00022741"/>
    </source>
</evidence>
<dbReference type="GO" id="GO:0006446">
    <property type="term" value="P:regulation of translational initiation"/>
    <property type="evidence" value="ECO:0000318"/>
    <property type="project" value="GO_Central"/>
</dbReference>
<evidence type="ECO:0000256" key="6">
    <source>
        <dbReference type="ARBA" id="ARBA00047899"/>
    </source>
</evidence>
<sequence length="254" mass="29514">RYEEDFCELEKVGKGGYGSVYRVKNKLDGEYYALKKIPFKNTTKIFLEKVLREVKTLASLNHRNIVRYHSAWLETEEIVSTSITTLYIVMQLYSQTLSQWLENRPPDQVNEEENLNIFKQICIGLRYIHSKGIIHRDLKPGNVFLVRIEDQHLSRSLEHCKHTSAVGTLTYSSPEQKKGLYNEKTDIYSLGIILFELYFPLTTRMEKARVLSDLRNGIFPKSFAQKYPQVADLILQMMKSNPDERPSASDILKS</sequence>
<keyword evidence="2 8" id="KW-0547">Nucleotide-binding</keyword>
<dbReference type="InterPro" id="IPR008271">
    <property type="entry name" value="Ser/Thr_kinase_AS"/>
</dbReference>
<evidence type="ECO:0000256" key="1">
    <source>
        <dbReference type="ARBA" id="ARBA00022679"/>
    </source>
</evidence>
<evidence type="ECO:0000259" key="10">
    <source>
        <dbReference type="PROSITE" id="PS50011"/>
    </source>
</evidence>
<evidence type="ECO:0000256" key="3">
    <source>
        <dbReference type="ARBA" id="ARBA00022777"/>
    </source>
</evidence>
<dbReference type="GO" id="GO:0004694">
    <property type="term" value="F:eukaryotic translation initiation factor 2alpha kinase activity"/>
    <property type="evidence" value="ECO:0000318"/>
    <property type="project" value="GO_Central"/>
</dbReference>
<keyword evidence="1" id="KW-0808">Transferase</keyword>
<dbReference type="CDD" id="cd13996">
    <property type="entry name" value="STKc_EIF2AK"/>
    <property type="match status" value="1"/>
</dbReference>
<gene>
    <name evidence="11" type="ORF">DICPUDRAFT_9913</name>
</gene>
<proteinExistence type="inferred from homology"/>
<dbReference type="GeneID" id="10508730"/>
<accession>F0ZZ45</accession>
<dbReference type="PROSITE" id="PS00107">
    <property type="entry name" value="PROTEIN_KINASE_ATP"/>
    <property type="match status" value="1"/>
</dbReference>
<evidence type="ECO:0000256" key="9">
    <source>
        <dbReference type="RuleBase" id="RU000304"/>
    </source>
</evidence>
<name>F0ZZ45_DICPU</name>
<keyword evidence="9" id="KW-0723">Serine/threonine-protein kinase</keyword>
<evidence type="ECO:0000256" key="7">
    <source>
        <dbReference type="ARBA" id="ARBA00048679"/>
    </source>
</evidence>
<dbReference type="VEuPathDB" id="AmoebaDB:DICPUDRAFT_9913"/>
<comment type="catalytic activity">
    <reaction evidence="6">
        <text>L-threonyl-[protein] + ATP = O-phospho-L-threonyl-[protein] + ADP + H(+)</text>
        <dbReference type="Rhea" id="RHEA:46608"/>
        <dbReference type="Rhea" id="RHEA-COMP:11060"/>
        <dbReference type="Rhea" id="RHEA-COMP:11605"/>
        <dbReference type="ChEBI" id="CHEBI:15378"/>
        <dbReference type="ChEBI" id="CHEBI:30013"/>
        <dbReference type="ChEBI" id="CHEBI:30616"/>
        <dbReference type="ChEBI" id="CHEBI:61977"/>
        <dbReference type="ChEBI" id="CHEBI:456216"/>
        <dbReference type="EC" id="2.7.11.1"/>
    </reaction>
</comment>
<feature type="domain" description="Protein kinase" evidence="10">
    <location>
        <begin position="6"/>
        <end position="254"/>
    </location>
</feature>
<dbReference type="SUPFAM" id="SSF56112">
    <property type="entry name" value="Protein kinase-like (PK-like)"/>
    <property type="match status" value="1"/>
</dbReference>
<dbReference type="InterPro" id="IPR011009">
    <property type="entry name" value="Kinase-like_dom_sf"/>
</dbReference>
<dbReference type="SMART" id="SM00220">
    <property type="entry name" value="S_TKc"/>
    <property type="match status" value="1"/>
</dbReference>
<organism evidence="11 12">
    <name type="scientific">Dictyostelium purpureum</name>
    <name type="common">Slime mold</name>
    <dbReference type="NCBI Taxonomy" id="5786"/>
    <lineage>
        <taxon>Eukaryota</taxon>
        <taxon>Amoebozoa</taxon>
        <taxon>Evosea</taxon>
        <taxon>Eumycetozoa</taxon>
        <taxon>Dictyostelia</taxon>
        <taxon>Dictyosteliales</taxon>
        <taxon>Dictyosteliaceae</taxon>
        <taxon>Dictyostelium</taxon>
    </lineage>
</organism>
<dbReference type="STRING" id="5786.F0ZZ45"/>
<dbReference type="PROSITE" id="PS50011">
    <property type="entry name" value="PROTEIN_KINASE_DOM"/>
    <property type="match status" value="1"/>
</dbReference>
<feature type="non-terminal residue" evidence="11">
    <location>
        <position position="254"/>
    </location>
</feature>
<dbReference type="InterPro" id="IPR000719">
    <property type="entry name" value="Prot_kinase_dom"/>
</dbReference>
<comment type="catalytic activity">
    <reaction evidence="7">
        <text>L-seryl-[protein] + ATP = O-phospho-L-seryl-[protein] + ADP + H(+)</text>
        <dbReference type="Rhea" id="RHEA:17989"/>
        <dbReference type="Rhea" id="RHEA-COMP:9863"/>
        <dbReference type="Rhea" id="RHEA-COMP:11604"/>
        <dbReference type="ChEBI" id="CHEBI:15378"/>
        <dbReference type="ChEBI" id="CHEBI:29999"/>
        <dbReference type="ChEBI" id="CHEBI:30616"/>
        <dbReference type="ChEBI" id="CHEBI:83421"/>
        <dbReference type="ChEBI" id="CHEBI:456216"/>
        <dbReference type="EC" id="2.7.11.1"/>
    </reaction>
</comment>
<dbReference type="InParanoid" id="F0ZZ45"/>
<keyword evidence="4 8" id="KW-0067">ATP-binding</keyword>
<evidence type="ECO:0000313" key="12">
    <source>
        <dbReference type="Proteomes" id="UP000001064"/>
    </source>
</evidence>
<dbReference type="PANTHER" id="PTHR11042">
    <property type="entry name" value="EUKARYOTIC TRANSLATION INITIATION FACTOR 2-ALPHA KINASE EIF2-ALPHA KINASE -RELATED"/>
    <property type="match status" value="1"/>
</dbReference>
<dbReference type="OrthoDB" id="19779at2759"/>
<reference evidence="12" key="1">
    <citation type="journal article" date="2011" name="Genome Biol.">
        <title>Comparative genomics of the social amoebae Dictyostelium discoideum and Dictyostelium purpureum.</title>
        <authorList>
            <consortium name="US DOE Joint Genome Institute (JGI-PGF)"/>
            <person name="Sucgang R."/>
            <person name="Kuo A."/>
            <person name="Tian X."/>
            <person name="Salerno W."/>
            <person name="Parikh A."/>
            <person name="Feasley C.L."/>
            <person name="Dalin E."/>
            <person name="Tu H."/>
            <person name="Huang E."/>
            <person name="Barry K."/>
            <person name="Lindquist E."/>
            <person name="Shapiro H."/>
            <person name="Bruce D."/>
            <person name="Schmutz J."/>
            <person name="Salamov A."/>
            <person name="Fey P."/>
            <person name="Gaudet P."/>
            <person name="Anjard C."/>
            <person name="Babu M.M."/>
            <person name="Basu S."/>
            <person name="Bushmanova Y."/>
            <person name="van der Wel H."/>
            <person name="Katoh-Kurasawa M."/>
            <person name="Dinh C."/>
            <person name="Coutinho P.M."/>
            <person name="Saito T."/>
            <person name="Elias M."/>
            <person name="Schaap P."/>
            <person name="Kay R.R."/>
            <person name="Henrissat B."/>
            <person name="Eichinger L."/>
            <person name="Rivero F."/>
            <person name="Putnam N.H."/>
            <person name="West C.M."/>
            <person name="Loomis W.F."/>
            <person name="Chisholm R.L."/>
            <person name="Shaulsky G."/>
            <person name="Strassmann J.E."/>
            <person name="Queller D.C."/>
            <person name="Kuspa A."/>
            <person name="Grigoriev I.V."/>
        </authorList>
    </citation>
    <scope>NUCLEOTIDE SEQUENCE [LARGE SCALE GENOMIC DNA]</scope>
    <source>
        <strain evidence="12">QSDP1</strain>
    </source>
</reference>
<dbReference type="GO" id="GO:0005524">
    <property type="term" value="F:ATP binding"/>
    <property type="evidence" value="ECO:0007669"/>
    <property type="project" value="UniProtKB-UniRule"/>
</dbReference>
<dbReference type="Proteomes" id="UP000001064">
    <property type="component" value="Unassembled WGS sequence"/>
</dbReference>
<keyword evidence="3" id="KW-0418">Kinase</keyword>
<protein>
    <recommendedName>
        <fullName evidence="10">Protein kinase domain-containing protein</fullName>
    </recommendedName>
</protein>
<dbReference type="PANTHER" id="PTHR11042:SF187">
    <property type="entry name" value="EUKARYOTIC TRANSLATION INITIATION FACTOR 2-ALPHA KINASE 2"/>
    <property type="match status" value="1"/>
</dbReference>
<comment type="similarity">
    <text evidence="5">Belongs to the protein kinase superfamily. Ser/Thr protein kinase family. GCN2 subfamily.</text>
</comment>
<dbReference type="RefSeq" id="XP_003292689.1">
    <property type="nucleotide sequence ID" value="XM_003292641.1"/>
</dbReference>
<evidence type="ECO:0000256" key="4">
    <source>
        <dbReference type="ARBA" id="ARBA00022840"/>
    </source>
</evidence>
<dbReference type="InterPro" id="IPR050339">
    <property type="entry name" value="CC_SR_Kinase"/>
</dbReference>
<dbReference type="Pfam" id="PF00069">
    <property type="entry name" value="Pkinase"/>
    <property type="match status" value="1"/>
</dbReference>
<feature type="non-terminal residue" evidence="11">
    <location>
        <position position="1"/>
    </location>
</feature>
<dbReference type="KEGG" id="dpp:DICPUDRAFT_9913"/>
<dbReference type="OMA" id="KISTYHE"/>
<dbReference type="GO" id="GO:0005634">
    <property type="term" value="C:nucleus"/>
    <property type="evidence" value="ECO:0000318"/>
    <property type="project" value="GO_Central"/>
</dbReference>
<evidence type="ECO:0000256" key="5">
    <source>
        <dbReference type="ARBA" id="ARBA00037982"/>
    </source>
</evidence>
<dbReference type="InterPro" id="IPR017441">
    <property type="entry name" value="Protein_kinase_ATP_BS"/>
</dbReference>
<dbReference type="GO" id="GO:0005737">
    <property type="term" value="C:cytoplasm"/>
    <property type="evidence" value="ECO:0000318"/>
    <property type="project" value="GO_Central"/>
</dbReference>
<dbReference type="Gene3D" id="1.10.510.10">
    <property type="entry name" value="Transferase(Phosphotransferase) domain 1"/>
    <property type="match status" value="1"/>
</dbReference>
<evidence type="ECO:0000313" key="11">
    <source>
        <dbReference type="EMBL" id="EGC30773.1"/>
    </source>
</evidence>